<feature type="signal peptide" evidence="2">
    <location>
        <begin position="1"/>
        <end position="23"/>
    </location>
</feature>
<dbReference type="AlphaFoldDB" id="S5AE74"/>
<dbReference type="Proteomes" id="UP000014909">
    <property type="component" value="Chromosome"/>
</dbReference>
<dbReference type="EMBL" id="CP004846">
    <property type="protein sequence ID" value="AGP78140.1"/>
    <property type="molecule type" value="Genomic_DNA"/>
</dbReference>
<evidence type="ECO:0000256" key="2">
    <source>
        <dbReference type="SAM" id="SignalP"/>
    </source>
</evidence>
<feature type="chain" id="PRO_5004527278" description="SHOCT domain-containing protein" evidence="2">
    <location>
        <begin position="24"/>
        <end position="113"/>
    </location>
</feature>
<gene>
    <name evidence="4" type="ORF">I633_10980</name>
</gene>
<feature type="domain" description="SHOCT" evidence="3">
    <location>
        <begin position="85"/>
        <end position="108"/>
    </location>
</feature>
<dbReference type="KEGG" id="amh:I633_10980"/>
<protein>
    <recommendedName>
        <fullName evidence="3">SHOCT domain-containing protein</fullName>
    </recommendedName>
</protein>
<keyword evidence="1" id="KW-1133">Transmembrane helix</keyword>
<evidence type="ECO:0000313" key="4">
    <source>
        <dbReference type="EMBL" id="AGP78140.1"/>
    </source>
</evidence>
<keyword evidence="1" id="KW-0812">Transmembrane</keyword>
<organism evidence="4 5">
    <name type="scientific">Alteromonas mediterranea 615</name>
    <dbReference type="NCBI Taxonomy" id="1300253"/>
    <lineage>
        <taxon>Bacteria</taxon>
        <taxon>Pseudomonadati</taxon>
        <taxon>Pseudomonadota</taxon>
        <taxon>Gammaproteobacteria</taxon>
        <taxon>Alteromonadales</taxon>
        <taxon>Alteromonadaceae</taxon>
        <taxon>Alteromonas/Salinimonas group</taxon>
        <taxon>Alteromonas</taxon>
    </lineage>
</organism>
<proteinExistence type="predicted"/>
<dbReference type="BioCyc" id="AMAC1300253:G12YX-1754-MONOMER"/>
<dbReference type="Pfam" id="PF09851">
    <property type="entry name" value="SHOCT"/>
    <property type="match status" value="1"/>
</dbReference>
<reference evidence="4 5" key="1">
    <citation type="journal article" date="2013" name="Genome Biol. Evol.">
        <title>Genomic Diversity of "Deep Ecotype" Alteromonas macleodii Isolates: Evidence for Pan-Mediterranean Clonal Frames.</title>
        <authorList>
            <person name="Lopez-Perez M."/>
            <person name="Gonzaga A."/>
            <person name="Rodriguez-Valera F."/>
        </authorList>
    </citation>
    <scope>NUCLEOTIDE SEQUENCE [LARGE SCALE GENOMIC DNA]</scope>
    <source>
        <strain evidence="5">'English Channel 615'</strain>
    </source>
</reference>
<name>S5AE74_9ALTE</name>
<evidence type="ECO:0000313" key="5">
    <source>
        <dbReference type="Proteomes" id="UP000014909"/>
    </source>
</evidence>
<evidence type="ECO:0000256" key="1">
    <source>
        <dbReference type="SAM" id="Phobius"/>
    </source>
</evidence>
<evidence type="ECO:0000259" key="3">
    <source>
        <dbReference type="Pfam" id="PF09851"/>
    </source>
</evidence>
<sequence>MKNLIVKSGLLITSISTSSVAWAQQTGRYYDHNMMWGGSVYGWLFGVFMMLLFIALGTAVVMLVVKALGGHKKQSVSTQYDENTDAISILKKRFAMGEIDKDEFERTKILLEQ</sequence>
<dbReference type="InterPro" id="IPR018649">
    <property type="entry name" value="SHOCT"/>
</dbReference>
<feature type="transmembrane region" description="Helical" evidence="1">
    <location>
        <begin position="39"/>
        <end position="65"/>
    </location>
</feature>
<accession>S5AE74</accession>
<dbReference type="HOGENOM" id="CLU_159099_0_1_6"/>
<dbReference type="PATRIC" id="fig|1300253.3.peg.2289"/>
<keyword evidence="2" id="KW-0732">Signal</keyword>
<keyword evidence="1" id="KW-0472">Membrane</keyword>